<comment type="caution">
    <text evidence="1">The sequence shown here is derived from an EMBL/GenBank/DDBJ whole genome shotgun (WGS) entry which is preliminary data.</text>
</comment>
<dbReference type="Proteomes" id="UP001234495">
    <property type="component" value="Unassembled WGS sequence"/>
</dbReference>
<accession>A0ABT9ZAX5</accession>
<sequence>MIPILGSFLKDCGLCTSFIKGLWELIARFLQDAWKGKSVGNLPIDVQTEGASTKTKESMMNYRMGDDLKFDIG</sequence>
<keyword evidence="2" id="KW-1185">Reference proteome</keyword>
<dbReference type="EMBL" id="JAUSUD010000002">
    <property type="protein sequence ID" value="MDQ0229407.1"/>
    <property type="molecule type" value="Genomic_DNA"/>
</dbReference>
<organism evidence="1 2">
    <name type="scientific">Metabacillus malikii</name>
    <dbReference type="NCBI Taxonomy" id="1504265"/>
    <lineage>
        <taxon>Bacteria</taxon>
        <taxon>Bacillati</taxon>
        <taxon>Bacillota</taxon>
        <taxon>Bacilli</taxon>
        <taxon>Bacillales</taxon>
        <taxon>Bacillaceae</taxon>
        <taxon>Metabacillus</taxon>
    </lineage>
</organism>
<dbReference type="RefSeq" id="WP_307337054.1">
    <property type="nucleotide sequence ID" value="NZ_JAUSUD010000002.1"/>
</dbReference>
<gene>
    <name evidence="1" type="ORF">J2S19_000658</name>
</gene>
<evidence type="ECO:0000313" key="2">
    <source>
        <dbReference type="Proteomes" id="UP001234495"/>
    </source>
</evidence>
<proteinExistence type="predicted"/>
<evidence type="ECO:0000313" key="1">
    <source>
        <dbReference type="EMBL" id="MDQ0229407.1"/>
    </source>
</evidence>
<reference evidence="1 2" key="1">
    <citation type="submission" date="2023-07" db="EMBL/GenBank/DDBJ databases">
        <title>Genomic Encyclopedia of Type Strains, Phase IV (KMG-IV): sequencing the most valuable type-strain genomes for metagenomic binning, comparative biology and taxonomic classification.</title>
        <authorList>
            <person name="Goeker M."/>
        </authorList>
    </citation>
    <scope>NUCLEOTIDE SEQUENCE [LARGE SCALE GENOMIC DNA]</scope>
    <source>
        <strain evidence="1 2">DSM 29005</strain>
    </source>
</reference>
<protein>
    <submittedName>
        <fullName evidence="1">Uncharacterized protein</fullName>
    </submittedName>
</protein>
<name>A0ABT9ZAX5_9BACI</name>